<evidence type="ECO:0000256" key="6">
    <source>
        <dbReference type="ARBA" id="ARBA00005412"/>
    </source>
</evidence>
<keyword evidence="22" id="KW-1185">Reference proteome</keyword>
<evidence type="ECO:0000256" key="16">
    <source>
        <dbReference type="ARBA" id="ARBA00023239"/>
    </source>
</evidence>
<comment type="subcellular location">
    <subcellularLocation>
        <location evidence="4 18">Cytoplasm</location>
    </subcellularLocation>
</comment>
<feature type="binding site" evidence="18">
    <location>
        <begin position="130"/>
        <end position="131"/>
    </location>
    <ligand>
        <name>NAD(+)</name>
        <dbReference type="ChEBI" id="CHEBI:57540"/>
    </ligand>
</feature>
<dbReference type="Gene3D" id="1.20.1090.10">
    <property type="entry name" value="Dehydroquinate synthase-like - alpha domain"/>
    <property type="match status" value="1"/>
</dbReference>
<evidence type="ECO:0000256" key="17">
    <source>
        <dbReference type="ARBA" id="ARBA00023285"/>
    </source>
</evidence>
<gene>
    <name evidence="18 21" type="primary">aroB</name>
    <name evidence="21" type="ORF">ACFPDQ_00200</name>
</gene>
<evidence type="ECO:0000256" key="12">
    <source>
        <dbReference type="ARBA" id="ARBA00022741"/>
    </source>
</evidence>
<feature type="binding site" evidence="18">
    <location>
        <begin position="170"/>
        <end position="173"/>
    </location>
    <ligand>
        <name>NAD(+)</name>
        <dbReference type="ChEBI" id="CHEBI:57540"/>
    </ligand>
</feature>
<proteinExistence type="inferred from homology"/>
<comment type="catalytic activity">
    <reaction evidence="1 18">
        <text>7-phospho-2-dehydro-3-deoxy-D-arabino-heptonate = 3-dehydroquinate + phosphate</text>
        <dbReference type="Rhea" id="RHEA:21968"/>
        <dbReference type="ChEBI" id="CHEBI:32364"/>
        <dbReference type="ChEBI" id="CHEBI:43474"/>
        <dbReference type="ChEBI" id="CHEBI:58394"/>
        <dbReference type="EC" id="4.2.3.4"/>
    </reaction>
</comment>
<feature type="binding site" evidence="18">
    <location>
        <position position="152"/>
    </location>
    <ligand>
        <name>NAD(+)</name>
        <dbReference type="ChEBI" id="CHEBI:57540"/>
    </ligand>
</feature>
<keyword evidence="9 18" id="KW-0963">Cytoplasm</keyword>
<keyword evidence="17 18" id="KW-0170">Cobalt</keyword>
<evidence type="ECO:0000256" key="15">
    <source>
        <dbReference type="ARBA" id="ARBA00023141"/>
    </source>
</evidence>
<protein>
    <recommendedName>
        <fullName evidence="8 18">3-dehydroquinate synthase</fullName>
        <shortName evidence="18">DHQS</shortName>
        <ecNumber evidence="7 18">4.2.3.4</ecNumber>
    </recommendedName>
</protein>
<evidence type="ECO:0000259" key="19">
    <source>
        <dbReference type="Pfam" id="PF01761"/>
    </source>
</evidence>
<evidence type="ECO:0000256" key="13">
    <source>
        <dbReference type="ARBA" id="ARBA00022833"/>
    </source>
</evidence>
<evidence type="ECO:0000259" key="20">
    <source>
        <dbReference type="Pfam" id="PF24621"/>
    </source>
</evidence>
<feature type="binding site" evidence="18">
    <location>
        <position position="143"/>
    </location>
    <ligand>
        <name>NAD(+)</name>
        <dbReference type="ChEBI" id="CHEBI:57540"/>
    </ligand>
</feature>
<dbReference type="NCBIfam" id="TIGR01357">
    <property type="entry name" value="aroB"/>
    <property type="match status" value="1"/>
</dbReference>
<evidence type="ECO:0000256" key="11">
    <source>
        <dbReference type="ARBA" id="ARBA00022723"/>
    </source>
</evidence>
<comment type="caution">
    <text evidence="21">The sequence shown here is derived from an EMBL/GenBank/DDBJ whole genome shotgun (WGS) entry which is preliminary data.</text>
</comment>
<dbReference type="Pfam" id="PF24621">
    <property type="entry name" value="DHQS_C"/>
    <property type="match status" value="1"/>
</dbReference>
<evidence type="ECO:0000313" key="21">
    <source>
        <dbReference type="EMBL" id="MFC4891465.1"/>
    </source>
</evidence>
<dbReference type="EC" id="4.2.3.4" evidence="7 18"/>
<dbReference type="InterPro" id="IPR016037">
    <property type="entry name" value="DHQ_synth_AroB"/>
</dbReference>
<evidence type="ECO:0000256" key="5">
    <source>
        <dbReference type="ARBA" id="ARBA00004661"/>
    </source>
</evidence>
<dbReference type="Pfam" id="PF01761">
    <property type="entry name" value="DHQ_synthase"/>
    <property type="match status" value="1"/>
</dbReference>
<dbReference type="InterPro" id="IPR030960">
    <property type="entry name" value="DHQS/DOIS_N"/>
</dbReference>
<dbReference type="GO" id="GO:0003856">
    <property type="term" value="F:3-dehydroquinate synthase activity"/>
    <property type="evidence" value="ECO:0007669"/>
    <property type="project" value="UniProtKB-EC"/>
</dbReference>
<dbReference type="Gene3D" id="3.40.50.1970">
    <property type="match status" value="1"/>
</dbReference>
<evidence type="ECO:0000256" key="18">
    <source>
        <dbReference type="HAMAP-Rule" id="MF_00110"/>
    </source>
</evidence>
<feature type="binding site" evidence="18">
    <location>
        <begin position="71"/>
        <end position="76"/>
    </location>
    <ligand>
        <name>NAD(+)</name>
        <dbReference type="ChEBI" id="CHEBI:57540"/>
    </ligand>
</feature>
<comment type="pathway">
    <text evidence="5 18">Metabolic intermediate biosynthesis; chorismate biosynthesis; chorismate from D-erythrose 4-phosphate and phosphoenolpyruvate: step 2/7.</text>
</comment>
<keyword evidence="16 18" id="KW-0456">Lyase</keyword>
<dbReference type="InterPro" id="IPR050071">
    <property type="entry name" value="Dehydroquinate_synthase"/>
</dbReference>
<evidence type="ECO:0000313" key="22">
    <source>
        <dbReference type="Proteomes" id="UP001595926"/>
    </source>
</evidence>
<dbReference type="SUPFAM" id="SSF56796">
    <property type="entry name" value="Dehydroquinate synthase-like"/>
    <property type="match status" value="1"/>
</dbReference>
<keyword evidence="15 18" id="KW-0057">Aromatic amino acid biosynthesis</keyword>
<dbReference type="CDD" id="cd08195">
    <property type="entry name" value="DHQS"/>
    <property type="match status" value="1"/>
</dbReference>
<dbReference type="InterPro" id="IPR056179">
    <property type="entry name" value="DHQS_C"/>
</dbReference>
<dbReference type="InterPro" id="IPR030963">
    <property type="entry name" value="DHQ_synth_fam"/>
</dbReference>
<evidence type="ECO:0000256" key="9">
    <source>
        <dbReference type="ARBA" id="ARBA00022490"/>
    </source>
</evidence>
<comment type="cofactor">
    <cofactor evidence="2 18">
        <name>NAD(+)</name>
        <dbReference type="ChEBI" id="CHEBI:57540"/>
    </cofactor>
</comment>
<reference evidence="22" key="1">
    <citation type="journal article" date="2019" name="Int. J. Syst. Evol. Microbiol.">
        <title>The Global Catalogue of Microorganisms (GCM) 10K type strain sequencing project: providing services to taxonomists for standard genome sequencing and annotation.</title>
        <authorList>
            <consortium name="The Broad Institute Genomics Platform"/>
            <consortium name="The Broad Institute Genome Sequencing Center for Infectious Disease"/>
            <person name="Wu L."/>
            <person name="Ma J."/>
        </authorList>
    </citation>
    <scope>NUCLEOTIDE SEQUENCE [LARGE SCALE GENOMIC DNA]</scope>
    <source>
        <strain evidence="22">CGMCC 1.13718</strain>
    </source>
</reference>
<evidence type="ECO:0000256" key="1">
    <source>
        <dbReference type="ARBA" id="ARBA00001393"/>
    </source>
</evidence>
<comment type="cofactor">
    <cofactor evidence="18">
        <name>Co(2+)</name>
        <dbReference type="ChEBI" id="CHEBI:48828"/>
    </cofactor>
    <cofactor evidence="18">
        <name>Zn(2+)</name>
        <dbReference type="ChEBI" id="CHEBI:29105"/>
    </cofactor>
    <text evidence="18">Binds 1 divalent metal cation per subunit. Can use either Co(2+) or Zn(2+).</text>
</comment>
<comment type="similarity">
    <text evidence="6 18">Belongs to the sugar phosphate cyclases superfamily. Dehydroquinate synthase family.</text>
</comment>
<evidence type="ECO:0000256" key="4">
    <source>
        <dbReference type="ARBA" id="ARBA00004496"/>
    </source>
</evidence>
<dbReference type="RefSeq" id="WP_119330788.1">
    <property type="nucleotide sequence ID" value="NZ_JBHSJH010000001.1"/>
</dbReference>
<evidence type="ECO:0000256" key="10">
    <source>
        <dbReference type="ARBA" id="ARBA00022605"/>
    </source>
</evidence>
<keyword evidence="14 18" id="KW-0520">NAD</keyword>
<dbReference type="PANTHER" id="PTHR43622">
    <property type="entry name" value="3-DEHYDROQUINATE SYNTHASE"/>
    <property type="match status" value="1"/>
</dbReference>
<organism evidence="21 22">
    <name type="scientific">Pseudofrancisella aestuarii</name>
    <dbReference type="NCBI Taxonomy" id="2670347"/>
    <lineage>
        <taxon>Bacteria</taxon>
        <taxon>Pseudomonadati</taxon>
        <taxon>Pseudomonadota</taxon>
        <taxon>Gammaproteobacteria</taxon>
        <taxon>Thiotrichales</taxon>
        <taxon>Francisellaceae</taxon>
        <taxon>Pseudofrancisella</taxon>
    </lineage>
</organism>
<dbReference type="EMBL" id="JBHSJH010000001">
    <property type="protein sequence ID" value="MFC4891465.1"/>
    <property type="molecule type" value="Genomic_DNA"/>
</dbReference>
<keyword evidence="12 18" id="KW-0547">Nucleotide-binding</keyword>
<dbReference type="PANTHER" id="PTHR43622:SF7">
    <property type="entry name" value="3-DEHYDROQUINATE SYNTHASE, CHLOROPLASTIC"/>
    <property type="match status" value="1"/>
</dbReference>
<evidence type="ECO:0000256" key="3">
    <source>
        <dbReference type="ARBA" id="ARBA00003485"/>
    </source>
</evidence>
<feature type="binding site" evidence="18">
    <location>
        <position position="265"/>
    </location>
    <ligand>
        <name>Zn(2+)</name>
        <dbReference type="ChEBI" id="CHEBI:29105"/>
    </ligand>
</feature>
<dbReference type="HAMAP" id="MF_00110">
    <property type="entry name" value="DHQ_synthase"/>
    <property type="match status" value="1"/>
</dbReference>
<feature type="binding site" evidence="18">
    <location>
        <position position="248"/>
    </location>
    <ligand>
        <name>Zn(2+)</name>
        <dbReference type="ChEBI" id="CHEBI:29105"/>
    </ligand>
</feature>
<evidence type="ECO:0000256" key="7">
    <source>
        <dbReference type="ARBA" id="ARBA00013031"/>
    </source>
</evidence>
<feature type="domain" description="3-dehydroquinate synthase N-terminal" evidence="19">
    <location>
        <begin position="67"/>
        <end position="180"/>
    </location>
</feature>
<keyword evidence="13 18" id="KW-0862">Zinc</keyword>
<evidence type="ECO:0000256" key="2">
    <source>
        <dbReference type="ARBA" id="ARBA00001911"/>
    </source>
</evidence>
<evidence type="ECO:0000256" key="14">
    <source>
        <dbReference type="ARBA" id="ARBA00023027"/>
    </source>
</evidence>
<name>A0ABV9T8N0_9GAMM</name>
<evidence type="ECO:0000256" key="8">
    <source>
        <dbReference type="ARBA" id="ARBA00017684"/>
    </source>
</evidence>
<comment type="function">
    <text evidence="3 18">Catalyzes the conversion of 3-deoxy-D-arabino-heptulosonate 7-phosphate (DAHP) to dehydroquinate (DHQ).</text>
</comment>
<accession>A0ABV9T8N0</accession>
<sequence length="360" mass="40612">MITKLNVQPTSSKNYEIILDSELDFSYISNFINQKQVLIVSNTTVEKIYLDKLLDSIKAEVKEVSICILDDGEEFKSQHSLDKIINSLLENNYTRSSTMLIALGGGVIGDITGFAASIYQRGVDFIQIPTTLLSQVDSSVGGKTAINHRLGKNMIGTFYQPELVYTSPQFYKTLPEREYISGMAEVVKYGCISESFFNFLCENIELINKKDSKTLIEMVKKSCEIKAQIVAVDEHDLTGTRALLNFGHTFGHAIEKCQKYKGLKHGEAVGVGMYMAMDFSSFLGLINKDIIEKVSKLLRVFNIPSELPKEIRQEEFYNAMLLDKKNDKGEIKFILMSSIGSLEVIKVEETQVKKFLSKYF</sequence>
<dbReference type="Proteomes" id="UP001595926">
    <property type="component" value="Unassembled WGS sequence"/>
</dbReference>
<keyword evidence="10 18" id="KW-0028">Amino-acid biosynthesis</keyword>
<keyword evidence="11 18" id="KW-0479">Metal-binding</keyword>
<feature type="binding site" evidence="18">
    <location>
        <begin position="106"/>
        <end position="110"/>
    </location>
    <ligand>
        <name>NAD(+)</name>
        <dbReference type="ChEBI" id="CHEBI:57540"/>
    </ligand>
</feature>
<feature type="domain" description="3-dehydroquinate synthase C-terminal" evidence="20">
    <location>
        <begin position="182"/>
        <end position="326"/>
    </location>
</feature>
<dbReference type="PIRSF" id="PIRSF001455">
    <property type="entry name" value="DHQ_synth"/>
    <property type="match status" value="1"/>
</dbReference>
<feature type="binding site" evidence="18">
    <location>
        <position position="185"/>
    </location>
    <ligand>
        <name>Zn(2+)</name>
        <dbReference type="ChEBI" id="CHEBI:29105"/>
    </ligand>
</feature>